<evidence type="ECO:0000313" key="3">
    <source>
        <dbReference type="Proteomes" id="UP000447873"/>
    </source>
</evidence>
<protein>
    <submittedName>
        <fullName evidence="2">Uncharacterized protein</fullName>
    </submittedName>
</protein>
<reference evidence="2 3" key="1">
    <citation type="submission" date="2018-12" db="EMBL/GenBank/DDBJ databases">
        <title>Venturia inaequalis Genome Resource.</title>
        <authorList>
            <person name="Lichtner F.J."/>
        </authorList>
    </citation>
    <scope>NUCLEOTIDE SEQUENCE [LARGE SCALE GENOMIC DNA]</scope>
    <source>
        <strain evidence="2 3">120213</strain>
    </source>
</reference>
<keyword evidence="1" id="KW-0472">Membrane</keyword>
<gene>
    <name evidence="2" type="ORF">EG328_001812</name>
</gene>
<keyword evidence="1" id="KW-1133">Transmembrane helix</keyword>
<comment type="caution">
    <text evidence="2">The sequence shown here is derived from an EMBL/GenBank/DDBJ whole genome shotgun (WGS) entry which is preliminary data.</text>
</comment>
<name>A0A8H3U2G7_VENIN</name>
<keyword evidence="1" id="KW-0812">Transmembrane</keyword>
<organism evidence="2 3">
    <name type="scientific">Venturia inaequalis</name>
    <name type="common">Apple scab fungus</name>
    <dbReference type="NCBI Taxonomy" id="5025"/>
    <lineage>
        <taxon>Eukaryota</taxon>
        <taxon>Fungi</taxon>
        <taxon>Dikarya</taxon>
        <taxon>Ascomycota</taxon>
        <taxon>Pezizomycotina</taxon>
        <taxon>Dothideomycetes</taxon>
        <taxon>Pleosporomycetidae</taxon>
        <taxon>Venturiales</taxon>
        <taxon>Venturiaceae</taxon>
        <taxon>Venturia</taxon>
    </lineage>
</organism>
<proteinExistence type="predicted"/>
<dbReference type="EMBL" id="WNWS01001461">
    <property type="protein sequence ID" value="KAE9961743.1"/>
    <property type="molecule type" value="Genomic_DNA"/>
</dbReference>
<sequence length="263" mass="28781">MKVYIATFFLVKVYITTFLLILPFAYGFEFASAKGINLCARKFDGGSGFGRVSFTTESAACRGEKKMHLWCQYTHPTNRIRGEIYDCEGDESCVPHEYQPGHLGDADAGCIVLRSPSGVKGSGDTDNHACSSGINIGNDDIYILSSISPDDSFRYLDGITTCIISKSGSNRITDRIYSKSPCPKTSTLLKLAKKTTYQACVFTALSLAKKSVGFTWHISSPGKLNNRRGLEHQVEHQGKSLSEMFTIVSNNTTNDAVQIVIGD</sequence>
<evidence type="ECO:0000256" key="1">
    <source>
        <dbReference type="SAM" id="Phobius"/>
    </source>
</evidence>
<feature type="transmembrane region" description="Helical" evidence="1">
    <location>
        <begin position="6"/>
        <end position="28"/>
    </location>
</feature>
<dbReference type="Proteomes" id="UP000447873">
    <property type="component" value="Unassembled WGS sequence"/>
</dbReference>
<evidence type="ECO:0000313" key="2">
    <source>
        <dbReference type="EMBL" id="KAE9961743.1"/>
    </source>
</evidence>
<dbReference type="AlphaFoldDB" id="A0A8H3U2G7"/>
<accession>A0A8H3U2G7</accession>